<dbReference type="PANTHER" id="PTHR10039:SF16">
    <property type="entry name" value="GPI INOSITOL-DEACYLASE"/>
    <property type="match status" value="1"/>
</dbReference>
<dbReference type="GeneID" id="89971683"/>
<proteinExistence type="predicted"/>
<name>A0AAV9NBR6_9EURO</name>
<reference evidence="4 5" key="1">
    <citation type="submission" date="2023-08" db="EMBL/GenBank/DDBJ databases">
        <title>Black Yeasts Isolated from many extreme environments.</title>
        <authorList>
            <person name="Coleine C."/>
            <person name="Stajich J.E."/>
            <person name="Selbmann L."/>
        </authorList>
    </citation>
    <scope>NUCLEOTIDE SEQUENCE [LARGE SCALE GENOMIC DNA]</scope>
    <source>
        <strain evidence="4 5">CCFEE 5792</strain>
    </source>
</reference>
<dbReference type="InterPro" id="IPR036770">
    <property type="entry name" value="Ankyrin_rpt-contain_sf"/>
</dbReference>
<dbReference type="InterPro" id="IPR056884">
    <property type="entry name" value="NPHP3-like_N"/>
</dbReference>
<dbReference type="Gene3D" id="1.25.40.20">
    <property type="entry name" value="Ankyrin repeat-containing domain"/>
    <property type="match status" value="1"/>
</dbReference>
<feature type="repeat" description="ANK" evidence="2">
    <location>
        <begin position="497"/>
        <end position="529"/>
    </location>
</feature>
<dbReference type="Proteomes" id="UP001358417">
    <property type="component" value="Unassembled WGS sequence"/>
</dbReference>
<evidence type="ECO:0000313" key="5">
    <source>
        <dbReference type="Proteomes" id="UP001358417"/>
    </source>
</evidence>
<dbReference type="PANTHER" id="PTHR10039">
    <property type="entry name" value="AMELOGENIN"/>
    <property type="match status" value="1"/>
</dbReference>
<protein>
    <recommendedName>
        <fullName evidence="3">Nephrocystin 3-like N-terminal domain-containing protein</fullName>
    </recommendedName>
</protein>
<feature type="repeat" description="ANK" evidence="2">
    <location>
        <begin position="464"/>
        <end position="496"/>
    </location>
</feature>
<accession>A0AAV9NBR6</accession>
<feature type="repeat" description="ANK" evidence="2">
    <location>
        <begin position="637"/>
        <end position="669"/>
    </location>
</feature>
<comment type="caution">
    <text evidence="4">The sequence shown here is derived from an EMBL/GenBank/DDBJ whole genome shotgun (WGS) entry which is preliminary data.</text>
</comment>
<dbReference type="InterPro" id="IPR002110">
    <property type="entry name" value="Ankyrin_rpt"/>
</dbReference>
<dbReference type="Gene3D" id="3.40.50.300">
    <property type="entry name" value="P-loop containing nucleotide triphosphate hydrolases"/>
    <property type="match status" value="1"/>
</dbReference>
<keyword evidence="1" id="KW-0677">Repeat</keyword>
<dbReference type="EMBL" id="JAVRRD010000016">
    <property type="protein sequence ID" value="KAK5050937.1"/>
    <property type="molecule type" value="Genomic_DNA"/>
</dbReference>
<dbReference type="SMART" id="SM00248">
    <property type="entry name" value="ANK"/>
    <property type="match status" value="4"/>
</dbReference>
<evidence type="ECO:0000313" key="4">
    <source>
        <dbReference type="EMBL" id="KAK5050937.1"/>
    </source>
</evidence>
<dbReference type="InterPro" id="IPR027417">
    <property type="entry name" value="P-loop_NTPase"/>
</dbReference>
<sequence>MSSLKSTVVYFYFDFSESSKQSAMKCLRSLLFQLVLKVADGRHLLKSLYAKYQDGQAQPPDSALVQTFDTLIDYTDHTYIILDALDESLEHDEVNDLISTLQERHRDQLHIFATSRKLRDLEEALASSVTQEIHMEASVVDHDILLLIDEHLKSHRKLRKWHSKPIGREIREELAQKAHGMFRWVACQLDVLGKCLTPMEVRKKLATLPKTLDETYERILLQIEVDGYLDMALRLLQWLCFAKEKLTFYQLVDALATDCEGSECFSLEARLGDPFDLLRIGSSLVSWAEDCHLPQSCKTTKFQGIVSVAHFSVQEYLLSGRCRYACYFEPYRAHNLIAESCLIYTISVLPLSRTSKNSAEVSRDGLLSYAPRMWYKHALEVPSEFQTERLLKMALDLFTTQDAAFREWYSLSGILYEDRHDLKAYGTMGVKLSSPLYYSIRTGLTRVSEILVQKKEYVNCDGEKEGTPLQLAAIIGNGQMVRMLLDHGADINLDNLDKGTPLELAILNGHIETVRLLVMAGARLKLLKTDYGPSWPFQTAIDSRDEGILEVIGTSAEVKELSTEDLSNLVRAGLTKGFPLVPVSGDLMPIARWLLSIGADPDDPHWYSYNFEPGWYSDDLLICLLQAGAWPNNSNTKGETMLHLALSENKERLLNALLQQEVDARFVDNYGQTCVDYAGKCPEILSSLRLPQTPTYLLPPQFARIRRLHTLRKLLKWASSGSLRRALPYYPYIAYCCKYDGQLDEARVAWQLRFSPQYRRRRRNTVYCDACGSLAGPTNCVYTCLTCQDCWLCTHCMQVYKHEGLCILSRRLCREHTFMDITPRNGQSFDDSYFPEDEATRWLKNMLETTSKDLDELLPAYYDFLKELRRQGVDEMKYPYHRYIFFADDKTLTSGAEVASGSPQAGKLGEAAQAG</sequence>
<dbReference type="Pfam" id="PF12796">
    <property type="entry name" value="Ank_2"/>
    <property type="match status" value="1"/>
</dbReference>
<evidence type="ECO:0000256" key="2">
    <source>
        <dbReference type="PROSITE-ProRule" id="PRU00023"/>
    </source>
</evidence>
<dbReference type="RefSeq" id="XP_064705437.1">
    <property type="nucleotide sequence ID" value="XM_064847084.1"/>
</dbReference>
<gene>
    <name evidence="4" type="ORF">LTR84_003496</name>
</gene>
<feature type="domain" description="Nephrocystin 3-like N-terminal" evidence="3">
    <location>
        <begin position="5"/>
        <end position="116"/>
    </location>
</feature>
<keyword evidence="2" id="KW-0040">ANK repeat</keyword>
<dbReference type="PROSITE" id="PS50297">
    <property type="entry name" value="ANK_REP_REGION"/>
    <property type="match status" value="2"/>
</dbReference>
<dbReference type="SUPFAM" id="SSF48403">
    <property type="entry name" value="Ankyrin repeat"/>
    <property type="match status" value="1"/>
</dbReference>
<organism evidence="4 5">
    <name type="scientific">Exophiala bonariae</name>
    <dbReference type="NCBI Taxonomy" id="1690606"/>
    <lineage>
        <taxon>Eukaryota</taxon>
        <taxon>Fungi</taxon>
        <taxon>Dikarya</taxon>
        <taxon>Ascomycota</taxon>
        <taxon>Pezizomycotina</taxon>
        <taxon>Eurotiomycetes</taxon>
        <taxon>Chaetothyriomycetidae</taxon>
        <taxon>Chaetothyriales</taxon>
        <taxon>Herpotrichiellaceae</taxon>
        <taxon>Exophiala</taxon>
    </lineage>
</organism>
<evidence type="ECO:0000259" key="3">
    <source>
        <dbReference type="Pfam" id="PF24883"/>
    </source>
</evidence>
<keyword evidence="5" id="KW-1185">Reference proteome</keyword>
<dbReference type="Pfam" id="PF24883">
    <property type="entry name" value="NPHP3_N"/>
    <property type="match status" value="1"/>
</dbReference>
<evidence type="ECO:0000256" key="1">
    <source>
        <dbReference type="ARBA" id="ARBA00022737"/>
    </source>
</evidence>
<dbReference type="AlphaFoldDB" id="A0AAV9NBR6"/>
<dbReference type="PROSITE" id="PS50088">
    <property type="entry name" value="ANK_REPEAT"/>
    <property type="match status" value="3"/>
</dbReference>